<comment type="caution">
    <text evidence="4">The sequence shown here is derived from an EMBL/GenBank/DDBJ whole genome shotgun (WGS) entry which is preliminary data.</text>
</comment>
<reference evidence="3 6" key="3">
    <citation type="submission" date="2020-07" db="EMBL/GenBank/DDBJ databases">
        <title>Bacterial metabolism rescues the inhibition of intestinal drug absorption by food and drug additives.</title>
        <authorList>
            <person name="Zou L."/>
            <person name="Spanogiannopoulos P."/>
            <person name="Chien H.-C."/>
            <person name="Pieper L.M."/>
            <person name="Cai W."/>
            <person name="Khuri N."/>
            <person name="Pottel J."/>
            <person name="Vora B."/>
            <person name="Ni Z."/>
            <person name="Tsakalozou E."/>
            <person name="Zhang W."/>
            <person name="Shoichet B.K."/>
            <person name="Giacomini K.M."/>
            <person name="Turnbaugh P.J."/>
        </authorList>
    </citation>
    <scope>NUCLEOTIDE SEQUENCE [LARGE SCALE GENOMIC DNA]</scope>
    <source>
        <strain evidence="3 6">F22</strain>
    </source>
</reference>
<evidence type="ECO:0000256" key="1">
    <source>
        <dbReference type="PIRSR" id="PIRSR016487-1"/>
    </source>
</evidence>
<proteinExistence type="predicted"/>
<gene>
    <name evidence="4" type="ORF">DW252_09080</name>
    <name evidence="3" type="ORF">HUU93_08840</name>
</gene>
<evidence type="ECO:0000313" key="5">
    <source>
        <dbReference type="Proteomes" id="UP000286595"/>
    </source>
</evidence>
<dbReference type="Gene3D" id="2.40.320.10">
    <property type="entry name" value="Hypothetical Protein Pfu-838710-001"/>
    <property type="match status" value="1"/>
</dbReference>
<dbReference type="PANTHER" id="PTHR40114">
    <property type="entry name" value="SLR0698 PROTEIN"/>
    <property type="match status" value="1"/>
</dbReference>
<name>A0A3R6EHJ6_9FIRM</name>
<protein>
    <submittedName>
        <fullName evidence="4">Adenylate cyclase</fullName>
    </submittedName>
    <submittedName>
        <fullName evidence="3">CYTH domain-containing protein</fullName>
    </submittedName>
</protein>
<dbReference type="EMBL" id="JABWDC010000029">
    <property type="protein sequence ID" value="NUN86695.1"/>
    <property type="molecule type" value="Genomic_DNA"/>
</dbReference>
<dbReference type="Proteomes" id="UP000554488">
    <property type="component" value="Unassembled WGS sequence"/>
</dbReference>
<dbReference type="Pfam" id="PF01928">
    <property type="entry name" value="CYTH"/>
    <property type="match status" value="1"/>
</dbReference>
<evidence type="ECO:0000313" key="6">
    <source>
        <dbReference type="Proteomes" id="UP000554488"/>
    </source>
</evidence>
<dbReference type="RefSeq" id="WP_118218142.1">
    <property type="nucleotide sequence ID" value="NZ_JABWDC010000029.1"/>
</dbReference>
<reference evidence="4 5" key="1">
    <citation type="submission" date="2018-08" db="EMBL/GenBank/DDBJ databases">
        <title>A genome reference for cultivated species of the human gut microbiota.</title>
        <authorList>
            <person name="Zou Y."/>
            <person name="Xue W."/>
            <person name="Luo G."/>
        </authorList>
    </citation>
    <scope>NUCLEOTIDE SEQUENCE [LARGE SCALE GENOMIC DNA]</scope>
    <source>
        <strain evidence="4 5">AM22-12LB</strain>
    </source>
</reference>
<dbReference type="SUPFAM" id="SSF55154">
    <property type="entry name" value="CYTH-like phosphatases"/>
    <property type="match status" value="1"/>
</dbReference>
<dbReference type="PANTHER" id="PTHR40114:SF1">
    <property type="entry name" value="SLR0698 PROTEIN"/>
    <property type="match status" value="1"/>
</dbReference>
<dbReference type="InterPro" id="IPR033469">
    <property type="entry name" value="CYTH-like_dom_sf"/>
</dbReference>
<dbReference type="InterPro" id="IPR012042">
    <property type="entry name" value="NeuTTM/CthTTM-like"/>
</dbReference>
<feature type="active site" description="Proton acceptor" evidence="1">
    <location>
        <position position="28"/>
    </location>
</feature>
<evidence type="ECO:0000259" key="2">
    <source>
        <dbReference type="PROSITE" id="PS51707"/>
    </source>
</evidence>
<dbReference type="EMBL" id="QRIM01000009">
    <property type="protein sequence ID" value="RHG60213.1"/>
    <property type="molecule type" value="Genomic_DNA"/>
</dbReference>
<dbReference type="PROSITE" id="PS51707">
    <property type="entry name" value="CYTH"/>
    <property type="match status" value="1"/>
</dbReference>
<dbReference type="SMART" id="SM01118">
    <property type="entry name" value="CYTH"/>
    <property type="match status" value="1"/>
</dbReference>
<dbReference type="PIRSF" id="PIRSF016487">
    <property type="entry name" value="CYTH_UCP016487"/>
    <property type="match status" value="1"/>
</dbReference>
<reference evidence="3 6" key="2">
    <citation type="submission" date="2020-04" db="EMBL/GenBank/DDBJ databases">
        <authorList>
            <person name="Pieper L."/>
        </authorList>
    </citation>
    <scope>NUCLEOTIDE SEQUENCE [LARGE SCALE GENOMIC DNA]</scope>
    <source>
        <strain evidence="3 6">F22</strain>
    </source>
</reference>
<sequence length="149" mass="17546">MEIERKYLIHKLPDHLEAYPHRTLEQAYLCTEPVVRVRRDADDYILTYKSKGLMMREEYNLPLTKEAYRHLLEKADGRIITKERYCIPYEDHLTIELDVFAGDLAPLLLAEVEFSSEEEANSFTPPDWFGEDVTFSSKYHNSTLSQKKD</sequence>
<dbReference type="InterPro" id="IPR023577">
    <property type="entry name" value="CYTH_domain"/>
</dbReference>
<feature type="domain" description="CYTH" evidence="2">
    <location>
        <begin position="1"/>
        <end position="146"/>
    </location>
</feature>
<evidence type="ECO:0000313" key="3">
    <source>
        <dbReference type="EMBL" id="NUN86695.1"/>
    </source>
</evidence>
<dbReference type="CDD" id="cd07761">
    <property type="entry name" value="CYTH-like_CthTTM-like"/>
    <property type="match status" value="1"/>
</dbReference>
<accession>A0A3R6EHJ6</accession>
<dbReference type="AlphaFoldDB" id="A0A3R6EHJ6"/>
<organism evidence="4 5">
    <name type="scientific">Coprococcus comes</name>
    <dbReference type="NCBI Taxonomy" id="410072"/>
    <lineage>
        <taxon>Bacteria</taxon>
        <taxon>Bacillati</taxon>
        <taxon>Bacillota</taxon>
        <taxon>Clostridia</taxon>
        <taxon>Lachnospirales</taxon>
        <taxon>Lachnospiraceae</taxon>
        <taxon>Coprococcus</taxon>
    </lineage>
</organism>
<dbReference type="Proteomes" id="UP000286595">
    <property type="component" value="Unassembled WGS sequence"/>
</dbReference>
<evidence type="ECO:0000313" key="4">
    <source>
        <dbReference type="EMBL" id="RHG60213.1"/>
    </source>
</evidence>